<evidence type="ECO:0000256" key="6">
    <source>
        <dbReference type="ARBA" id="ARBA00022989"/>
    </source>
</evidence>
<name>A0ABP9RF43_9PSEU</name>
<comment type="caution">
    <text evidence="10">The sequence shown here is derived from an EMBL/GenBank/DDBJ whole genome shotgun (WGS) entry which is preliminary data.</text>
</comment>
<dbReference type="InterPro" id="IPR004812">
    <property type="entry name" value="Efflux_drug-R_Bcr/CmlA"/>
</dbReference>
<organism evidence="10 11">
    <name type="scientific">Pseudonocardia eucalypti</name>
    <dbReference type="NCBI Taxonomy" id="648755"/>
    <lineage>
        <taxon>Bacteria</taxon>
        <taxon>Bacillati</taxon>
        <taxon>Actinomycetota</taxon>
        <taxon>Actinomycetes</taxon>
        <taxon>Pseudonocardiales</taxon>
        <taxon>Pseudonocardiaceae</taxon>
        <taxon>Pseudonocardia</taxon>
    </lineage>
</organism>
<feature type="transmembrane region" description="Helical" evidence="8">
    <location>
        <begin position="84"/>
        <end position="106"/>
    </location>
</feature>
<dbReference type="SUPFAM" id="SSF103473">
    <property type="entry name" value="MFS general substrate transporter"/>
    <property type="match status" value="1"/>
</dbReference>
<evidence type="ECO:0000256" key="7">
    <source>
        <dbReference type="ARBA" id="ARBA00023136"/>
    </source>
</evidence>
<dbReference type="Pfam" id="PF07690">
    <property type="entry name" value="MFS_1"/>
    <property type="match status" value="1"/>
</dbReference>
<feature type="transmembrane region" description="Helical" evidence="8">
    <location>
        <begin position="145"/>
        <end position="166"/>
    </location>
</feature>
<feature type="transmembrane region" description="Helical" evidence="8">
    <location>
        <begin position="172"/>
        <end position="191"/>
    </location>
</feature>
<protein>
    <submittedName>
        <fullName evidence="10">Multidrug effflux MFS transporter</fullName>
    </submittedName>
</protein>
<accession>A0ABP9RF43</accession>
<comment type="similarity">
    <text evidence="2">Belongs to the major facilitator superfamily. Bcr/CmlA family.</text>
</comment>
<feature type="transmembrane region" description="Helical" evidence="8">
    <location>
        <begin position="313"/>
        <end position="339"/>
    </location>
</feature>
<feature type="transmembrane region" description="Helical" evidence="8">
    <location>
        <begin position="287"/>
        <end position="307"/>
    </location>
</feature>
<evidence type="ECO:0000256" key="8">
    <source>
        <dbReference type="SAM" id="Phobius"/>
    </source>
</evidence>
<evidence type="ECO:0000256" key="1">
    <source>
        <dbReference type="ARBA" id="ARBA00004651"/>
    </source>
</evidence>
<dbReference type="RefSeq" id="WP_185065673.1">
    <property type="nucleotide sequence ID" value="NZ_BAABJP010000068.1"/>
</dbReference>
<feature type="transmembrane region" description="Helical" evidence="8">
    <location>
        <begin position="377"/>
        <end position="396"/>
    </location>
</feature>
<dbReference type="InterPro" id="IPR005829">
    <property type="entry name" value="Sugar_transporter_CS"/>
</dbReference>
<dbReference type="EMBL" id="BAABJP010000068">
    <property type="protein sequence ID" value="GAA5176073.1"/>
    <property type="molecule type" value="Genomic_DNA"/>
</dbReference>
<feature type="transmembrane region" description="Helical" evidence="8">
    <location>
        <begin position="257"/>
        <end position="275"/>
    </location>
</feature>
<reference evidence="11" key="1">
    <citation type="journal article" date="2019" name="Int. J. Syst. Evol. Microbiol.">
        <title>The Global Catalogue of Microorganisms (GCM) 10K type strain sequencing project: providing services to taxonomists for standard genome sequencing and annotation.</title>
        <authorList>
            <consortium name="The Broad Institute Genomics Platform"/>
            <consortium name="The Broad Institute Genome Sequencing Center for Infectious Disease"/>
            <person name="Wu L."/>
            <person name="Ma J."/>
        </authorList>
    </citation>
    <scope>NUCLEOTIDE SEQUENCE [LARGE SCALE GENOMIC DNA]</scope>
    <source>
        <strain evidence="11">JCM 18303</strain>
    </source>
</reference>
<feature type="transmembrane region" description="Helical" evidence="8">
    <location>
        <begin position="52"/>
        <end position="72"/>
    </location>
</feature>
<feature type="transmembrane region" description="Helical" evidence="8">
    <location>
        <begin position="221"/>
        <end position="245"/>
    </location>
</feature>
<evidence type="ECO:0000313" key="10">
    <source>
        <dbReference type="EMBL" id="GAA5176073.1"/>
    </source>
</evidence>
<evidence type="ECO:0000256" key="5">
    <source>
        <dbReference type="ARBA" id="ARBA00022692"/>
    </source>
</evidence>
<evidence type="ECO:0000313" key="11">
    <source>
        <dbReference type="Proteomes" id="UP001428817"/>
    </source>
</evidence>
<feature type="transmembrane region" description="Helical" evidence="8">
    <location>
        <begin position="12"/>
        <end position="32"/>
    </location>
</feature>
<evidence type="ECO:0000256" key="2">
    <source>
        <dbReference type="ARBA" id="ARBA00006236"/>
    </source>
</evidence>
<dbReference type="Gene3D" id="1.20.1720.10">
    <property type="entry name" value="Multidrug resistance protein D"/>
    <property type="match status" value="1"/>
</dbReference>
<dbReference type="NCBIfam" id="TIGR00710">
    <property type="entry name" value="efflux_Bcr_CflA"/>
    <property type="match status" value="1"/>
</dbReference>
<evidence type="ECO:0000256" key="4">
    <source>
        <dbReference type="ARBA" id="ARBA00022475"/>
    </source>
</evidence>
<evidence type="ECO:0000256" key="3">
    <source>
        <dbReference type="ARBA" id="ARBA00022448"/>
    </source>
</evidence>
<proteinExistence type="inferred from homology"/>
<dbReference type="InterPro" id="IPR036259">
    <property type="entry name" value="MFS_trans_sf"/>
</dbReference>
<dbReference type="InterPro" id="IPR011701">
    <property type="entry name" value="MFS"/>
</dbReference>
<dbReference type="Proteomes" id="UP001428817">
    <property type="component" value="Unassembled WGS sequence"/>
</dbReference>
<dbReference type="PROSITE" id="PS00216">
    <property type="entry name" value="SUGAR_TRANSPORT_1"/>
    <property type="match status" value="1"/>
</dbReference>
<dbReference type="PANTHER" id="PTHR23502:SF132">
    <property type="entry name" value="POLYAMINE TRANSPORTER 2-RELATED"/>
    <property type="match status" value="1"/>
</dbReference>
<feature type="domain" description="Major facilitator superfamily (MFS) profile" evidence="9">
    <location>
        <begin position="17"/>
        <end position="398"/>
    </location>
</feature>
<feature type="transmembrane region" description="Helical" evidence="8">
    <location>
        <begin position="112"/>
        <end position="133"/>
    </location>
</feature>
<gene>
    <name evidence="10" type="ORF">GCM10023321_83560</name>
</gene>
<dbReference type="PROSITE" id="PS50850">
    <property type="entry name" value="MFS"/>
    <property type="match status" value="1"/>
</dbReference>
<feature type="transmembrane region" description="Helical" evidence="8">
    <location>
        <begin position="351"/>
        <end position="371"/>
    </location>
</feature>
<keyword evidence="3" id="KW-0813">Transport</keyword>
<keyword evidence="4" id="KW-1003">Cell membrane</keyword>
<keyword evidence="11" id="KW-1185">Reference proteome</keyword>
<keyword evidence="5 8" id="KW-0812">Transmembrane</keyword>
<keyword evidence="6 8" id="KW-1133">Transmembrane helix</keyword>
<dbReference type="InterPro" id="IPR020846">
    <property type="entry name" value="MFS_dom"/>
</dbReference>
<evidence type="ECO:0000259" key="9">
    <source>
        <dbReference type="PROSITE" id="PS50850"/>
    </source>
</evidence>
<comment type="subcellular location">
    <subcellularLocation>
        <location evidence="1">Cell membrane</location>
        <topology evidence="1">Multi-pass membrane protein</topology>
    </subcellularLocation>
</comment>
<sequence length="398" mass="40566">MIDVSVARARGAAPLKLVAVLGLMFAIGPIGIDMYLPAMPAIGRELASADTAVQLTLTGYGLGMGLGQLLVGPWSDAVGRRRPMLIGLALFAAASLACAAAPTVPLLALARLAQGLAISSGSVLAMAVVRDLFTDSAASTLLSRLMLVLSASPILAPSLGSLVLGVTVWPGIFVTLGLVGVLLALVVLRTLPETLPPDRRRPLNAGAVARSYVHLLRDRRFVGLVVATGLATTGLLGFVTGSPFVFQHQLGLDERRFGLLFAASVLWMIAATQVNARLMRRLHPRQVLLPSTAAATGTALLALGLALTGLGGAVGLIGALWLTLFFIGFALPNLPAVILADHPDAAGTASALIGASQMVIASALSPLVGVFGNDGAAMAGVIAAALGASTLILLTAQR</sequence>
<dbReference type="PANTHER" id="PTHR23502">
    <property type="entry name" value="MAJOR FACILITATOR SUPERFAMILY"/>
    <property type="match status" value="1"/>
</dbReference>
<keyword evidence="7 8" id="KW-0472">Membrane</keyword>